<dbReference type="RefSeq" id="WP_210045147.1">
    <property type="nucleotide sequence ID" value="NZ_JBHLVU010000013.1"/>
</dbReference>
<reference evidence="1 2" key="1">
    <citation type="submission" date="2021-07" db="EMBL/GenBank/DDBJ databases">
        <title>Paenibacillus radiodurans sp. nov., isolated from the southeastern edge of Tengger Desert.</title>
        <authorList>
            <person name="Zhang G."/>
        </authorList>
    </citation>
    <scope>NUCLEOTIDE SEQUENCE [LARGE SCALE GENOMIC DNA]</scope>
    <source>
        <strain evidence="1 2">CCM 7311</strain>
    </source>
</reference>
<sequence length="562" mass="64843">MVKVSITEILEAVGKGELLEHTSPNVELKREWKREVGEEVSALGNKLTHDVFWIVIGVEDNGLLSGKNEKWVKQTEQNISQHFNENLDPVQTSDGITCHQINGSYIVIIKISNPGSVVRWRHNSYKASGTTVLEMTPDEEMELIMKLPGLSDFSAQPWKGEINKEVALKFVECLILKRREFMYDQKEIDDPTKILDRLKIGNTNVSNILFGDFKFRVVFYDEQKEITRNETRSGLYSVLTEEFIAEIQEYSSKTEDENFSHRVLKEAIANAVAHAAYYENQGDLIIEVYKNSVCFSNLCLPESQFFANKWFSRSHKTINNLLMETLRTCGIVDELGRGKNLIYTYSLVTGKRPPEVLIEKAGRFNRWKINVYGGIQDPIQVRLLERLREKYKNEHKALIANALVLWRDKSVSEINKYIDGESAPLFAEVLHDPNGPIFYYSEEDRIVIRRWTRVLIEEGKDSMRLKMAEENDLKKLAFTISSKYRNYMITTKELRDLADMGNTRSEITLTSNLMKKWCSEGTVTRVSKGLYKFKKKQQTYELTFDQIMELLKGNSEASATIE</sequence>
<dbReference type="PANTHER" id="PTHR30595">
    <property type="entry name" value="GLPR-RELATED TRANSCRIPTIONAL REPRESSOR"/>
    <property type="match status" value="1"/>
</dbReference>
<dbReference type="EMBL" id="JAHZIK010000001">
    <property type="protein sequence ID" value="MBW7452457.1"/>
    <property type="molecule type" value="Genomic_DNA"/>
</dbReference>
<evidence type="ECO:0008006" key="3">
    <source>
        <dbReference type="Google" id="ProtNLM"/>
    </source>
</evidence>
<proteinExistence type="predicted"/>
<organism evidence="1 2">
    <name type="scientific">Paenibacillus sepulcri</name>
    <dbReference type="NCBI Taxonomy" id="359917"/>
    <lineage>
        <taxon>Bacteria</taxon>
        <taxon>Bacillati</taxon>
        <taxon>Bacillota</taxon>
        <taxon>Bacilli</taxon>
        <taxon>Bacillales</taxon>
        <taxon>Paenibacillaceae</taxon>
        <taxon>Paenibacillus</taxon>
    </lineage>
</organism>
<evidence type="ECO:0000313" key="1">
    <source>
        <dbReference type="EMBL" id="MBW7452457.1"/>
    </source>
</evidence>
<dbReference type="PANTHER" id="PTHR30595:SF6">
    <property type="entry name" value="SCHLAFEN ALBA-2 DOMAIN-CONTAINING PROTEIN"/>
    <property type="match status" value="1"/>
</dbReference>
<dbReference type="Proteomes" id="UP001519887">
    <property type="component" value="Unassembled WGS sequence"/>
</dbReference>
<dbReference type="InterPro" id="IPR038461">
    <property type="entry name" value="Schlafen_AlbA_2_dom_sf"/>
</dbReference>
<dbReference type="InterPro" id="IPR038475">
    <property type="entry name" value="RecG_C_sf"/>
</dbReference>
<keyword evidence="2" id="KW-1185">Reference proteome</keyword>
<gene>
    <name evidence="1" type="ORF">K0U00_00185</name>
</gene>
<protein>
    <recommendedName>
        <fullName evidence="3">Transcriptional regulator</fullName>
    </recommendedName>
</protein>
<evidence type="ECO:0000313" key="2">
    <source>
        <dbReference type="Proteomes" id="UP001519887"/>
    </source>
</evidence>
<accession>A0ABS7BUY1</accession>
<dbReference type="Gene3D" id="3.30.950.30">
    <property type="entry name" value="Schlafen, AAA domain"/>
    <property type="match status" value="1"/>
</dbReference>
<dbReference type="Gene3D" id="3.30.565.60">
    <property type="match status" value="1"/>
</dbReference>
<comment type="caution">
    <text evidence="1">The sequence shown here is derived from an EMBL/GenBank/DDBJ whole genome shotgun (WGS) entry which is preliminary data.</text>
</comment>
<name>A0ABS7BUY1_9BACL</name>